<evidence type="ECO:0000313" key="1">
    <source>
        <dbReference type="EMBL" id="BBM83874.1"/>
    </source>
</evidence>
<dbReference type="OrthoDB" id="270411at2"/>
<dbReference type="Gene3D" id="1.10.1740.10">
    <property type="match status" value="1"/>
</dbReference>
<keyword evidence="2" id="KW-1185">Reference proteome</keyword>
<reference evidence="1 2" key="1">
    <citation type="submission" date="2019-08" db="EMBL/GenBank/DDBJ databases">
        <title>Complete genome sequence of Candidatus Uab amorphum.</title>
        <authorList>
            <person name="Shiratori T."/>
            <person name="Suzuki S."/>
            <person name="Kakizawa Y."/>
            <person name="Ishida K."/>
        </authorList>
    </citation>
    <scope>NUCLEOTIDE SEQUENCE [LARGE SCALE GENOMIC DNA]</scope>
    <source>
        <strain evidence="1 2">SRT547</strain>
    </source>
</reference>
<dbReference type="Proteomes" id="UP000326354">
    <property type="component" value="Chromosome"/>
</dbReference>
<dbReference type="AlphaFoldDB" id="A0A5S9ILF1"/>
<dbReference type="KEGG" id="uam:UABAM_02229"/>
<proteinExistence type="predicted"/>
<evidence type="ECO:0000313" key="2">
    <source>
        <dbReference type="Proteomes" id="UP000326354"/>
    </source>
</evidence>
<dbReference type="EMBL" id="AP019860">
    <property type="protein sequence ID" value="BBM83874.1"/>
    <property type="molecule type" value="Genomic_DNA"/>
</dbReference>
<dbReference type="RefSeq" id="WP_151968057.1">
    <property type="nucleotide sequence ID" value="NZ_AP019860.1"/>
</dbReference>
<name>A0A5S9ILF1_UABAM</name>
<protein>
    <submittedName>
        <fullName evidence="1">RNA polymerase subunit sigma-24</fullName>
    </submittedName>
</protein>
<sequence>MWKTTHWSQILEAQNKNSAALETLCRDYWLPVCKSVQRYDKENAEDLTQEFFTTFLENKWIQRVSQTKGKFRTFILVALARFLKDKFHKKQNAFENSIVHSYDFLEKEMEKGFNRYWIEKLLDIVDNRMHVQYEKQATNDYFIFKSYYQYSHRILFQPSSFVQIDVLIHELQKENVNMRNSNVLSLTRRQKYEFISQELNRIIENDHLPHKVFEEDYCFYGIDFKNRDWGVLKKRLEEHFQHLSPNSTIVANKKSICAYLNNFILTKNSICGSLTNSVYDKRSFLEDTFSDYIEKCILRHNREYLSQKYKSFCMPLFREKPSFLALAEYFSMTKYQVEQTLEKMIDMYRQIMRDEVSRYVCPENVSEEIKYLQNIL</sequence>
<gene>
    <name evidence="1" type="ORF">UABAM_02229</name>
</gene>
<organism evidence="1 2">
    <name type="scientific">Uabimicrobium amorphum</name>
    <dbReference type="NCBI Taxonomy" id="2596890"/>
    <lineage>
        <taxon>Bacteria</taxon>
        <taxon>Pseudomonadati</taxon>
        <taxon>Planctomycetota</taxon>
        <taxon>Candidatus Uabimicrobiia</taxon>
        <taxon>Candidatus Uabimicrobiales</taxon>
        <taxon>Candidatus Uabimicrobiaceae</taxon>
        <taxon>Candidatus Uabimicrobium</taxon>
    </lineage>
</organism>
<accession>A0A5S9ILF1</accession>